<keyword evidence="4" id="KW-0804">Transcription</keyword>
<dbReference type="InterPro" id="IPR039420">
    <property type="entry name" value="WalR-like"/>
</dbReference>
<dbReference type="InterPro" id="IPR016032">
    <property type="entry name" value="Sig_transdc_resp-reg_C-effctor"/>
</dbReference>
<feature type="domain" description="HTH luxR-type" evidence="6">
    <location>
        <begin position="139"/>
        <end position="204"/>
    </location>
</feature>
<dbReference type="SUPFAM" id="SSF52172">
    <property type="entry name" value="CheY-like"/>
    <property type="match status" value="1"/>
</dbReference>
<dbReference type="GO" id="GO:0000160">
    <property type="term" value="P:phosphorelay signal transduction system"/>
    <property type="evidence" value="ECO:0007669"/>
    <property type="project" value="InterPro"/>
</dbReference>
<proteinExistence type="predicted"/>
<organism evidence="8 9">
    <name type="scientific">Magnetococcus marinus (strain ATCC BAA-1437 / JCM 17883 / MC-1)</name>
    <dbReference type="NCBI Taxonomy" id="156889"/>
    <lineage>
        <taxon>Bacteria</taxon>
        <taxon>Pseudomonadati</taxon>
        <taxon>Pseudomonadota</taxon>
        <taxon>Magnetococcia</taxon>
        <taxon>Magnetococcales</taxon>
        <taxon>Magnetococcaceae</taxon>
        <taxon>Magnetococcus</taxon>
    </lineage>
</organism>
<dbReference type="InterPro" id="IPR000792">
    <property type="entry name" value="Tscrpt_reg_LuxR_C"/>
</dbReference>
<protein>
    <submittedName>
        <fullName evidence="8">Two component transcriptional regulator, LuxR family</fullName>
    </submittedName>
</protein>
<dbReference type="GO" id="GO:0003677">
    <property type="term" value="F:DNA binding"/>
    <property type="evidence" value="ECO:0007669"/>
    <property type="project" value="UniProtKB-KW"/>
</dbReference>
<evidence type="ECO:0000256" key="5">
    <source>
        <dbReference type="PROSITE-ProRule" id="PRU00169"/>
    </source>
</evidence>
<evidence type="ECO:0000313" key="8">
    <source>
        <dbReference type="EMBL" id="ABK44594.1"/>
    </source>
</evidence>
<dbReference type="PROSITE" id="PS00622">
    <property type="entry name" value="HTH_LUXR_1"/>
    <property type="match status" value="1"/>
</dbReference>
<dbReference type="Gene3D" id="3.40.50.2300">
    <property type="match status" value="1"/>
</dbReference>
<feature type="domain" description="Response regulatory" evidence="7">
    <location>
        <begin position="3"/>
        <end position="119"/>
    </location>
</feature>
<dbReference type="PROSITE" id="PS50110">
    <property type="entry name" value="RESPONSE_REGULATORY"/>
    <property type="match status" value="1"/>
</dbReference>
<dbReference type="STRING" id="156889.Mmc1_2093"/>
<evidence type="ECO:0000259" key="7">
    <source>
        <dbReference type="PROSITE" id="PS50110"/>
    </source>
</evidence>
<dbReference type="KEGG" id="mgm:Mmc1_2093"/>
<keyword evidence="3" id="KW-0238">DNA-binding</keyword>
<dbReference type="PANTHER" id="PTHR43214:SF41">
    <property type="entry name" value="NITRATE_NITRITE RESPONSE REGULATOR PROTEIN NARP"/>
    <property type="match status" value="1"/>
</dbReference>
<evidence type="ECO:0000256" key="1">
    <source>
        <dbReference type="ARBA" id="ARBA00022553"/>
    </source>
</evidence>
<dbReference type="GO" id="GO:0006355">
    <property type="term" value="P:regulation of DNA-templated transcription"/>
    <property type="evidence" value="ECO:0007669"/>
    <property type="project" value="InterPro"/>
</dbReference>
<dbReference type="PROSITE" id="PS50043">
    <property type="entry name" value="HTH_LUXR_2"/>
    <property type="match status" value="1"/>
</dbReference>
<evidence type="ECO:0000313" key="9">
    <source>
        <dbReference type="Proteomes" id="UP000002586"/>
    </source>
</evidence>
<keyword evidence="1 5" id="KW-0597">Phosphoprotein</keyword>
<dbReference type="SMART" id="SM00448">
    <property type="entry name" value="REC"/>
    <property type="match status" value="1"/>
</dbReference>
<dbReference type="HOGENOM" id="CLU_000445_90_1_5"/>
<evidence type="ECO:0000256" key="2">
    <source>
        <dbReference type="ARBA" id="ARBA00023015"/>
    </source>
</evidence>
<dbReference type="SUPFAM" id="SSF46894">
    <property type="entry name" value="C-terminal effector domain of the bipartite response regulators"/>
    <property type="match status" value="1"/>
</dbReference>
<reference evidence="9" key="1">
    <citation type="journal article" date="2009" name="Appl. Environ. Microbiol.">
        <title>Complete genome sequence of the chemolithoautotrophic marine magnetotactic coccus strain MC-1.</title>
        <authorList>
            <person name="Schubbe S."/>
            <person name="Williams T.J."/>
            <person name="Xie G."/>
            <person name="Kiss H.E."/>
            <person name="Brettin T.S."/>
            <person name="Martinez D."/>
            <person name="Ross C.A."/>
            <person name="Schuler D."/>
            <person name="Cox B.L."/>
            <person name="Nealson K.H."/>
            <person name="Bazylinski D.A."/>
        </authorList>
    </citation>
    <scope>NUCLEOTIDE SEQUENCE [LARGE SCALE GENOMIC DNA]</scope>
    <source>
        <strain evidence="9">ATCC BAA-1437 / JCM 17883 / MC-1</strain>
    </source>
</reference>
<evidence type="ECO:0000259" key="6">
    <source>
        <dbReference type="PROSITE" id="PS50043"/>
    </source>
</evidence>
<dbReference type="Proteomes" id="UP000002586">
    <property type="component" value="Chromosome"/>
</dbReference>
<dbReference type="CDD" id="cd17535">
    <property type="entry name" value="REC_NarL-like"/>
    <property type="match status" value="1"/>
</dbReference>
<name>A0L9F1_MAGMM</name>
<accession>A0L9F1</accession>
<dbReference type="eggNOG" id="COG2197">
    <property type="taxonomic scope" value="Bacteria"/>
</dbReference>
<dbReference type="Pfam" id="PF00072">
    <property type="entry name" value="Response_reg"/>
    <property type="match status" value="1"/>
</dbReference>
<keyword evidence="2" id="KW-0805">Transcription regulation</keyword>
<dbReference type="PANTHER" id="PTHR43214">
    <property type="entry name" value="TWO-COMPONENT RESPONSE REGULATOR"/>
    <property type="match status" value="1"/>
</dbReference>
<dbReference type="RefSeq" id="WP_011713722.1">
    <property type="nucleotide sequence ID" value="NC_008576.1"/>
</dbReference>
<dbReference type="AlphaFoldDB" id="A0L9F1"/>
<dbReference type="InterPro" id="IPR011006">
    <property type="entry name" value="CheY-like_superfamily"/>
</dbReference>
<dbReference type="CDD" id="cd06170">
    <property type="entry name" value="LuxR_C_like"/>
    <property type="match status" value="1"/>
</dbReference>
<evidence type="ECO:0000256" key="4">
    <source>
        <dbReference type="ARBA" id="ARBA00023163"/>
    </source>
</evidence>
<feature type="modified residue" description="4-aspartylphosphate" evidence="5">
    <location>
        <position position="54"/>
    </location>
</feature>
<dbReference type="Pfam" id="PF00196">
    <property type="entry name" value="GerE"/>
    <property type="match status" value="1"/>
</dbReference>
<reference evidence="8 9" key="2">
    <citation type="journal article" date="2012" name="Int. J. Syst. Evol. Microbiol.">
        <title>Magnetococcus marinus gen. nov., sp. nov., a marine, magnetotactic bacterium that represents a novel lineage (Magnetococcaceae fam. nov.; Magnetococcales ord. nov.) at the base of the Alphaproteobacteria.</title>
        <authorList>
            <person name="Bazylinski D.A."/>
            <person name="Williams T.J."/>
            <person name="Lefevre C.T."/>
            <person name="Berg R.J."/>
            <person name="Zhang C.L."/>
            <person name="Bowser S.S."/>
            <person name="Dean A.J."/>
            <person name="Beveridge T.J."/>
        </authorList>
    </citation>
    <scope>NUCLEOTIDE SEQUENCE [LARGE SCALE GENOMIC DNA]</scope>
    <source>
        <strain evidence="9">ATCC BAA-1437 / JCM 17883 / MC-1</strain>
    </source>
</reference>
<dbReference type="PRINTS" id="PR00038">
    <property type="entry name" value="HTHLUXR"/>
</dbReference>
<dbReference type="SMART" id="SM00421">
    <property type="entry name" value="HTH_LUXR"/>
    <property type="match status" value="1"/>
</dbReference>
<dbReference type="OrthoDB" id="9814495at2"/>
<dbReference type="EMBL" id="CP000471">
    <property type="protein sequence ID" value="ABK44594.1"/>
    <property type="molecule type" value="Genomic_DNA"/>
</dbReference>
<keyword evidence="9" id="KW-1185">Reference proteome</keyword>
<gene>
    <name evidence="8" type="ordered locus">Mmc1_2093</name>
</gene>
<sequence length="206" mass="22809">MIRIIMADDHTIFRQGLAHLLSAHQELEIVGEAGRGDDALQLIRDLNPDVALLDISMPGLNGLDVVKRVVEEKRPTRLLLLTMHDDPTLAIKAEQAGALGYVVKDNAFSELLDAILAVAAGKRFVSEVVAEKVNELERLDDLPVQLSPREKEVVRLVADGQTNKEIARSLGISPKTVDTHRTRLMRKLNLHTTADVVRYAMRMGLV</sequence>
<dbReference type="InterPro" id="IPR001789">
    <property type="entry name" value="Sig_transdc_resp-reg_receiver"/>
</dbReference>
<dbReference type="InterPro" id="IPR058245">
    <property type="entry name" value="NreC/VraR/RcsB-like_REC"/>
</dbReference>
<evidence type="ECO:0000256" key="3">
    <source>
        <dbReference type="ARBA" id="ARBA00023125"/>
    </source>
</evidence>